<accession>A0A919JBL8</accession>
<evidence type="ECO:0000313" key="2">
    <source>
        <dbReference type="Proteomes" id="UP000598174"/>
    </source>
</evidence>
<dbReference type="EMBL" id="BOMM01000103">
    <property type="protein sequence ID" value="GIE16837.1"/>
    <property type="molecule type" value="Genomic_DNA"/>
</dbReference>
<keyword evidence="2" id="KW-1185">Reference proteome</keyword>
<proteinExistence type="predicted"/>
<dbReference type="AlphaFoldDB" id="A0A919JBL8"/>
<gene>
    <name evidence="1" type="ORF">Afe05nite_86770</name>
</gene>
<dbReference type="Proteomes" id="UP000598174">
    <property type="component" value="Unassembled WGS sequence"/>
</dbReference>
<sequence>MSGPNERQFGVNDPYRRRFPDPHVWASNGATFGDWAVEMTRQRVNELSWETAGQQLGEEIEQVLAGEAPMPPSVPVRRRMRRGEPGE</sequence>
<protein>
    <submittedName>
        <fullName evidence="1">Uncharacterized protein</fullName>
    </submittedName>
</protein>
<organism evidence="1 2">
    <name type="scientific">Paractinoplanes ferrugineus</name>
    <dbReference type="NCBI Taxonomy" id="113564"/>
    <lineage>
        <taxon>Bacteria</taxon>
        <taxon>Bacillati</taxon>
        <taxon>Actinomycetota</taxon>
        <taxon>Actinomycetes</taxon>
        <taxon>Micromonosporales</taxon>
        <taxon>Micromonosporaceae</taxon>
        <taxon>Paractinoplanes</taxon>
    </lineage>
</organism>
<evidence type="ECO:0000313" key="1">
    <source>
        <dbReference type="EMBL" id="GIE16837.1"/>
    </source>
</evidence>
<name>A0A919JBL8_9ACTN</name>
<dbReference type="RefSeq" id="WP_203823160.1">
    <property type="nucleotide sequence ID" value="NZ_BAAABP010000003.1"/>
</dbReference>
<comment type="caution">
    <text evidence="1">The sequence shown here is derived from an EMBL/GenBank/DDBJ whole genome shotgun (WGS) entry which is preliminary data.</text>
</comment>
<reference evidence="1" key="1">
    <citation type="submission" date="2021-01" db="EMBL/GenBank/DDBJ databases">
        <title>Whole genome shotgun sequence of Actinoplanes ferrugineus NBRC 15555.</title>
        <authorList>
            <person name="Komaki H."/>
            <person name="Tamura T."/>
        </authorList>
    </citation>
    <scope>NUCLEOTIDE SEQUENCE</scope>
    <source>
        <strain evidence="1">NBRC 15555</strain>
    </source>
</reference>